<keyword evidence="4 5" id="KW-0505">Motor protein</keyword>
<feature type="coiled-coil region" evidence="6">
    <location>
        <begin position="94"/>
        <end position="146"/>
    </location>
</feature>
<dbReference type="InterPro" id="IPR001752">
    <property type="entry name" value="Kinesin_motor_dom"/>
</dbReference>
<keyword evidence="1" id="KW-0493">Microtubule</keyword>
<dbReference type="AlphaFoldDB" id="A0A4T0WYL1"/>
<dbReference type="GO" id="GO:0007018">
    <property type="term" value="P:microtubule-based movement"/>
    <property type="evidence" value="ECO:0007669"/>
    <property type="project" value="InterPro"/>
</dbReference>
<dbReference type="Gene3D" id="3.40.850.10">
    <property type="entry name" value="Kinesin motor domain"/>
    <property type="match status" value="1"/>
</dbReference>
<sequence length="672" mass="77940">MTKRKSPSSYIYQRNPLNNISNSVHSQNYSTFKHKRTKLENTSMTAAVLPNMELNSFNNDEIQQKKVKKQNQVKLIQSSIWEKQKLLTDLKIKYDDYQSKITVFKRNLELLQLKINAMESYKLQKSENLEEDIQKFKEELQDQMNETVTSLNLKYERLAVQAIERKEIEFKDKEKLLINQVQILKNAIRDDYSQEKLLERKTVVEQKIYCELKDFEEFEKTKIDSLEKELSVSHQEHIDLTADISRSEHHINSYLQPTIKSIETKIEEQNPMLAHLKSEEVILSSRLRHLDTLNREESSKLLKLKEQSRTFQNEMVEFYERIKSEEQYRRFLHEKLQELKGNIRVFCRIKPDDINKAFDYSIQSLIDLKESLVINESKPTGISNNSLTLKSHVFSFDKIFDRTCSNGDIFQEISQLVQSSLDGFNVCIFTYGQTGSGKTFTMSNPNDGLIPRSLNLMFQQMEEINDSKYRLYGQFFEIYGESVRDLLKNSQYEFPSDEKEIDLVNPDLSHISLVRLNSLSHINSLLVHTNNKRSTAATMANDASSRSHSVFKVYITKFNDLLHKYVTISALNLIDLAGSERLNRSKVTGDRLKETLAINKSLSSLGDVISSLKSNSSHVPFRNSKLTYLLRDSLGGNSKTLMFVNISCLNTHLSESLSSLRFANKVNETVLK</sequence>
<evidence type="ECO:0000256" key="3">
    <source>
        <dbReference type="ARBA" id="ARBA00022840"/>
    </source>
</evidence>
<dbReference type="Proteomes" id="UP000307173">
    <property type="component" value="Unassembled WGS sequence"/>
</dbReference>
<accession>A0A4T0WYL1</accession>
<feature type="binding site" evidence="5">
    <location>
        <begin position="432"/>
        <end position="439"/>
    </location>
    <ligand>
        <name>ATP</name>
        <dbReference type="ChEBI" id="CHEBI:30616"/>
    </ligand>
</feature>
<keyword evidence="2 5" id="KW-0547">Nucleotide-binding</keyword>
<evidence type="ECO:0000313" key="9">
    <source>
        <dbReference type="Proteomes" id="UP000307173"/>
    </source>
</evidence>
<comment type="caution">
    <text evidence="8">The sequence shown here is derived from an EMBL/GenBank/DDBJ whole genome shotgun (WGS) entry which is preliminary data.</text>
</comment>
<dbReference type="SMART" id="SM00129">
    <property type="entry name" value="KISc"/>
    <property type="match status" value="1"/>
</dbReference>
<name>A0A4T0WYL1_9ASCO</name>
<keyword evidence="6" id="KW-0175">Coiled coil</keyword>
<gene>
    <name evidence="8" type="ORF">CANINC_004080</name>
</gene>
<evidence type="ECO:0000256" key="5">
    <source>
        <dbReference type="PROSITE-ProRule" id="PRU00283"/>
    </source>
</evidence>
<evidence type="ECO:0000256" key="1">
    <source>
        <dbReference type="ARBA" id="ARBA00022701"/>
    </source>
</evidence>
<keyword evidence="3 5" id="KW-0067">ATP-binding</keyword>
<reference evidence="8 9" key="1">
    <citation type="journal article" date="2019" name="Front. Genet.">
        <title>Whole-Genome Sequencing of the Opportunistic Yeast Pathogen Candida inconspicua Uncovers Its Hybrid Origin.</title>
        <authorList>
            <person name="Mixao V."/>
            <person name="Hansen A.P."/>
            <person name="Saus E."/>
            <person name="Boekhout T."/>
            <person name="Lass-Florl C."/>
            <person name="Gabaldon T."/>
        </authorList>
    </citation>
    <scope>NUCLEOTIDE SEQUENCE [LARGE SCALE GENOMIC DNA]</scope>
    <source>
        <strain evidence="8 9">CBS 180</strain>
    </source>
</reference>
<evidence type="ECO:0000259" key="7">
    <source>
        <dbReference type="PROSITE" id="PS50067"/>
    </source>
</evidence>
<dbReference type="InterPro" id="IPR027640">
    <property type="entry name" value="Kinesin-like_fam"/>
</dbReference>
<proteinExistence type="inferred from homology"/>
<dbReference type="Pfam" id="PF00225">
    <property type="entry name" value="Kinesin"/>
    <property type="match status" value="1"/>
</dbReference>
<comment type="similarity">
    <text evidence="5">Belongs to the TRAFAC class myosin-kinesin ATPase superfamily. Kinesin family.</text>
</comment>
<dbReference type="GO" id="GO:0008017">
    <property type="term" value="F:microtubule binding"/>
    <property type="evidence" value="ECO:0007669"/>
    <property type="project" value="InterPro"/>
</dbReference>
<dbReference type="GO" id="GO:0003777">
    <property type="term" value="F:microtubule motor activity"/>
    <property type="evidence" value="ECO:0007669"/>
    <property type="project" value="InterPro"/>
</dbReference>
<evidence type="ECO:0000256" key="2">
    <source>
        <dbReference type="ARBA" id="ARBA00022741"/>
    </source>
</evidence>
<keyword evidence="9" id="KW-1185">Reference proteome</keyword>
<dbReference type="OrthoDB" id="3176171at2759"/>
<dbReference type="InterPro" id="IPR036961">
    <property type="entry name" value="Kinesin_motor_dom_sf"/>
</dbReference>
<evidence type="ECO:0000256" key="4">
    <source>
        <dbReference type="ARBA" id="ARBA00023175"/>
    </source>
</evidence>
<dbReference type="EMBL" id="SELW01000638">
    <property type="protein sequence ID" value="TID17221.1"/>
    <property type="molecule type" value="Genomic_DNA"/>
</dbReference>
<dbReference type="PRINTS" id="PR00380">
    <property type="entry name" value="KINESINHEAVY"/>
</dbReference>
<evidence type="ECO:0000313" key="8">
    <source>
        <dbReference type="EMBL" id="TID17221.1"/>
    </source>
</evidence>
<organism evidence="8 9">
    <name type="scientific">Pichia inconspicua</name>
    <dbReference type="NCBI Taxonomy" id="52247"/>
    <lineage>
        <taxon>Eukaryota</taxon>
        <taxon>Fungi</taxon>
        <taxon>Dikarya</taxon>
        <taxon>Ascomycota</taxon>
        <taxon>Saccharomycotina</taxon>
        <taxon>Pichiomycetes</taxon>
        <taxon>Pichiales</taxon>
        <taxon>Pichiaceae</taxon>
        <taxon>Pichia</taxon>
    </lineage>
</organism>
<dbReference type="PROSITE" id="PS50067">
    <property type="entry name" value="KINESIN_MOTOR_2"/>
    <property type="match status" value="1"/>
</dbReference>
<feature type="domain" description="Kinesin motor" evidence="7">
    <location>
        <begin position="342"/>
        <end position="669"/>
    </location>
</feature>
<dbReference type="PANTHER" id="PTHR47972">
    <property type="entry name" value="KINESIN-LIKE PROTEIN KLP-3"/>
    <property type="match status" value="1"/>
</dbReference>
<protein>
    <recommendedName>
        <fullName evidence="7">Kinesin motor domain-containing protein</fullName>
    </recommendedName>
</protein>
<dbReference type="InterPro" id="IPR027417">
    <property type="entry name" value="P-loop_NTPase"/>
</dbReference>
<dbReference type="PANTHER" id="PTHR47972:SF45">
    <property type="entry name" value="PROTEIN CLARET SEGREGATIONAL"/>
    <property type="match status" value="1"/>
</dbReference>
<dbReference type="GO" id="GO:0005524">
    <property type="term" value="F:ATP binding"/>
    <property type="evidence" value="ECO:0007669"/>
    <property type="project" value="UniProtKB-UniRule"/>
</dbReference>
<dbReference type="SUPFAM" id="SSF52540">
    <property type="entry name" value="P-loop containing nucleoside triphosphate hydrolases"/>
    <property type="match status" value="1"/>
</dbReference>
<dbReference type="GO" id="GO:0005874">
    <property type="term" value="C:microtubule"/>
    <property type="evidence" value="ECO:0007669"/>
    <property type="project" value="UniProtKB-KW"/>
</dbReference>
<dbReference type="STRING" id="52247.A0A4T0WYL1"/>
<evidence type="ECO:0000256" key="6">
    <source>
        <dbReference type="SAM" id="Coils"/>
    </source>
</evidence>